<organism evidence="15 16">
    <name type="scientific">[Haemophilus] felis</name>
    <dbReference type="NCBI Taxonomy" id="123822"/>
    <lineage>
        <taxon>Bacteria</taxon>
        <taxon>Pseudomonadati</taxon>
        <taxon>Pseudomonadota</taxon>
        <taxon>Gammaproteobacteria</taxon>
        <taxon>Pasteurellales</taxon>
        <taxon>Pasteurellaceae</taxon>
    </lineage>
</organism>
<keyword evidence="3 12" id="KW-0813">Transport</keyword>
<evidence type="ECO:0000256" key="8">
    <source>
        <dbReference type="ARBA" id="ARBA00022958"/>
    </source>
</evidence>
<feature type="transmembrane region" description="Helical" evidence="14">
    <location>
        <begin position="401"/>
        <end position="422"/>
    </location>
</feature>
<evidence type="ECO:0000256" key="6">
    <source>
        <dbReference type="ARBA" id="ARBA00022538"/>
    </source>
</evidence>
<feature type="transmembrane region" description="Helical" evidence="14">
    <location>
        <begin position="12"/>
        <end position="32"/>
    </location>
</feature>
<feature type="transmembrane region" description="Helical" evidence="14">
    <location>
        <begin position="280"/>
        <end position="300"/>
    </location>
</feature>
<dbReference type="InterPro" id="IPR003445">
    <property type="entry name" value="Cat_transpt"/>
</dbReference>
<dbReference type="PIRSF" id="PIRSF006247">
    <property type="entry name" value="TrkH"/>
    <property type="match status" value="1"/>
</dbReference>
<keyword evidence="7 14" id="KW-0812">Transmembrane</keyword>
<proteinExistence type="inferred from homology"/>
<evidence type="ECO:0000256" key="1">
    <source>
        <dbReference type="ARBA" id="ARBA00004429"/>
    </source>
</evidence>
<feature type="transmembrane region" description="Helical" evidence="14">
    <location>
        <begin position="335"/>
        <end position="358"/>
    </location>
</feature>
<protein>
    <recommendedName>
        <fullName evidence="12">Trk system potassium uptake protein</fullName>
    </recommendedName>
</protein>
<feature type="binding site" evidence="13">
    <location>
        <position position="221"/>
    </location>
    <ligand>
        <name>K(+)</name>
        <dbReference type="ChEBI" id="CHEBI:29103"/>
    </ligand>
</feature>
<evidence type="ECO:0000313" key="15">
    <source>
        <dbReference type="EMBL" id="OOS03443.1"/>
    </source>
</evidence>
<dbReference type="Pfam" id="PF02386">
    <property type="entry name" value="TrkH"/>
    <property type="match status" value="1"/>
</dbReference>
<feature type="transmembrane region" description="Helical" evidence="14">
    <location>
        <begin position="460"/>
        <end position="485"/>
    </location>
</feature>
<feature type="transmembrane region" description="Helical" evidence="14">
    <location>
        <begin position="69"/>
        <end position="90"/>
    </location>
</feature>
<dbReference type="STRING" id="123822.B0188_06260"/>
<evidence type="ECO:0000256" key="7">
    <source>
        <dbReference type="ARBA" id="ARBA00022692"/>
    </source>
</evidence>
<dbReference type="AlphaFoldDB" id="A0A1T0AZR5"/>
<reference evidence="15 16" key="1">
    <citation type="submission" date="2017-02" db="EMBL/GenBank/DDBJ databases">
        <title>Draft genome sequence of Haemophilus felis CCUG 31170 type strain.</title>
        <authorList>
            <person name="Engstrom-Jakobsson H."/>
            <person name="Salva-Serra F."/>
            <person name="Thorell K."/>
            <person name="Gonzales-Siles L."/>
            <person name="Karlsson R."/>
            <person name="Boulund F."/>
            <person name="Engstrand L."/>
            <person name="Kristiansson E."/>
            <person name="Moore E."/>
        </authorList>
    </citation>
    <scope>NUCLEOTIDE SEQUENCE [LARGE SCALE GENOMIC DNA]</scope>
    <source>
        <strain evidence="15 16">CCUG 31170</strain>
    </source>
</reference>
<accession>A0A1T0AZR5</accession>
<keyword evidence="13" id="KW-0479">Metal-binding</keyword>
<feature type="binding site" evidence="13">
    <location>
        <position position="112"/>
    </location>
    <ligand>
        <name>K(+)</name>
        <dbReference type="ChEBI" id="CHEBI:29103"/>
    </ligand>
</feature>
<gene>
    <name evidence="15" type="ORF">B0188_06260</name>
</gene>
<sequence length="487" mass="54284">MRILSIIRIVGILILCFSTTMLIPAFIALLYGDGGGKAFLQAFFMSSIIGIFLWWTCHKHKEELRARDGFLIVVAFWLVLGTLGSVPFLLFEQFNLTLPDALFESFSGLTTTGATVLTGLDYLPKSVLFYRQFLQWLGGMGIIVLAVAIIPLLGIGGTQLYQAESSGPFKNEKLRPRIAEVAKLLWLFYCFLTIACALAYWFAGMTAFDAIGHSFSTVANGGFSTHDASLAYFDSYPIYLITTVFMLIGGCSFNLHILALSHFRKQGFLKTYVKNTEFRFYFMTQFVFIMLFSIGLYVYYTDFSLVDAFVKGSLQLSSMSMTAGYTIFDFETLPSILVILLIFSSIIGGSAASTTGGLKAVRVLILWLQTKRELLHLIHPNLVQPIKLGHHIIPNRVLENIWSFLMIFIIVFWVCVFASILCGMETFDAIAAVLATLTNAGPGLGMIHQNFADVPDSAKLVFSFAMVCGRLEFFSLLVLFSPAFWKE</sequence>
<evidence type="ECO:0000256" key="14">
    <source>
        <dbReference type="SAM" id="Phobius"/>
    </source>
</evidence>
<feature type="transmembrane region" description="Helical" evidence="14">
    <location>
        <begin position="184"/>
        <end position="203"/>
    </location>
</feature>
<dbReference type="GO" id="GO:0015379">
    <property type="term" value="F:potassium:chloride symporter activity"/>
    <property type="evidence" value="ECO:0007669"/>
    <property type="project" value="InterPro"/>
</dbReference>
<comment type="caution">
    <text evidence="15">The sequence shown here is derived from an EMBL/GenBank/DDBJ whole genome shotgun (WGS) entry which is preliminary data.</text>
</comment>
<keyword evidence="5 12" id="KW-0997">Cell inner membrane</keyword>
<evidence type="ECO:0000256" key="10">
    <source>
        <dbReference type="ARBA" id="ARBA00023065"/>
    </source>
</evidence>
<dbReference type="Proteomes" id="UP000190023">
    <property type="component" value="Unassembled WGS sequence"/>
</dbReference>
<feature type="transmembrane region" description="Helical" evidence="14">
    <location>
        <begin position="236"/>
        <end position="259"/>
    </location>
</feature>
<keyword evidence="10 12" id="KW-0406">Ion transport</keyword>
<dbReference type="GO" id="GO:0005886">
    <property type="term" value="C:plasma membrane"/>
    <property type="evidence" value="ECO:0007669"/>
    <property type="project" value="UniProtKB-SubCell"/>
</dbReference>
<evidence type="ECO:0000256" key="4">
    <source>
        <dbReference type="ARBA" id="ARBA00022475"/>
    </source>
</evidence>
<evidence type="ECO:0000256" key="2">
    <source>
        <dbReference type="ARBA" id="ARBA00009137"/>
    </source>
</evidence>
<dbReference type="GO" id="GO:0046872">
    <property type="term" value="F:metal ion binding"/>
    <property type="evidence" value="ECO:0007669"/>
    <property type="project" value="UniProtKB-KW"/>
</dbReference>
<keyword evidence="9 14" id="KW-1133">Transmembrane helix</keyword>
<feature type="transmembrane region" description="Helical" evidence="14">
    <location>
        <begin position="38"/>
        <end position="57"/>
    </location>
</feature>
<feature type="binding site" evidence="13">
    <location>
        <position position="322"/>
    </location>
    <ligand>
        <name>K(+)</name>
        <dbReference type="ChEBI" id="CHEBI:29103"/>
    </ligand>
</feature>
<dbReference type="EMBL" id="MUYB01000026">
    <property type="protein sequence ID" value="OOS03443.1"/>
    <property type="molecule type" value="Genomic_DNA"/>
</dbReference>
<evidence type="ECO:0000256" key="12">
    <source>
        <dbReference type="PIRNR" id="PIRNR006247"/>
    </source>
</evidence>
<comment type="function">
    <text evidence="12">Low-affinity potassium transport system. Interacts with Trk system potassium uptake protein TrkA.</text>
</comment>
<feature type="transmembrane region" description="Helical" evidence="14">
    <location>
        <begin position="429"/>
        <end position="448"/>
    </location>
</feature>
<dbReference type="InterPro" id="IPR004772">
    <property type="entry name" value="TrkH"/>
</dbReference>
<keyword evidence="8 12" id="KW-0630">Potassium</keyword>
<dbReference type="PANTHER" id="PTHR32024">
    <property type="entry name" value="TRK SYSTEM POTASSIUM UPTAKE PROTEIN TRKG-RELATED"/>
    <property type="match status" value="1"/>
</dbReference>
<evidence type="ECO:0000313" key="16">
    <source>
        <dbReference type="Proteomes" id="UP000190023"/>
    </source>
</evidence>
<comment type="subcellular location">
    <subcellularLocation>
        <location evidence="1 12">Cell inner membrane</location>
        <topology evidence="1 12">Multi-pass membrane protein</topology>
    </subcellularLocation>
</comment>
<keyword evidence="11 12" id="KW-0472">Membrane</keyword>
<keyword evidence="6 12" id="KW-0633">Potassium transport</keyword>
<evidence type="ECO:0000256" key="9">
    <source>
        <dbReference type="ARBA" id="ARBA00022989"/>
    </source>
</evidence>
<dbReference type="PANTHER" id="PTHR32024:SF2">
    <property type="entry name" value="TRK SYSTEM POTASSIUM UPTAKE PROTEIN TRKG-RELATED"/>
    <property type="match status" value="1"/>
</dbReference>
<dbReference type="NCBIfam" id="TIGR00933">
    <property type="entry name" value="2a38"/>
    <property type="match status" value="1"/>
</dbReference>
<feature type="transmembrane region" description="Helical" evidence="14">
    <location>
        <begin position="133"/>
        <end position="163"/>
    </location>
</feature>
<keyword evidence="4 12" id="KW-1003">Cell membrane</keyword>
<name>A0A1T0AZR5_9PAST</name>
<feature type="binding site" evidence="13">
    <location>
        <position position="323"/>
    </location>
    <ligand>
        <name>K(+)</name>
        <dbReference type="ChEBI" id="CHEBI:29103"/>
    </ligand>
</feature>
<feature type="binding site" evidence="13">
    <location>
        <position position="439"/>
    </location>
    <ligand>
        <name>K(+)</name>
        <dbReference type="ChEBI" id="CHEBI:29103"/>
    </ligand>
</feature>
<evidence type="ECO:0000256" key="11">
    <source>
        <dbReference type="ARBA" id="ARBA00023136"/>
    </source>
</evidence>
<feature type="binding site" evidence="13">
    <location>
        <position position="111"/>
    </location>
    <ligand>
        <name>K(+)</name>
        <dbReference type="ChEBI" id="CHEBI:29103"/>
    </ligand>
</feature>
<comment type="similarity">
    <text evidence="2 12">Belongs to the TrkH potassium transport family.</text>
</comment>
<evidence type="ECO:0000256" key="5">
    <source>
        <dbReference type="ARBA" id="ARBA00022519"/>
    </source>
</evidence>
<evidence type="ECO:0000256" key="3">
    <source>
        <dbReference type="ARBA" id="ARBA00022448"/>
    </source>
</evidence>
<keyword evidence="16" id="KW-1185">Reference proteome</keyword>
<evidence type="ECO:0000256" key="13">
    <source>
        <dbReference type="PIRSR" id="PIRSR006247-1"/>
    </source>
</evidence>